<dbReference type="Proteomes" id="UP000188268">
    <property type="component" value="Unassembled WGS sequence"/>
</dbReference>
<comment type="caution">
    <text evidence="2">The sequence shown here is derived from an EMBL/GenBank/DDBJ whole genome shotgun (WGS) entry which is preliminary data.</text>
</comment>
<dbReference type="Gramene" id="OMO71240">
    <property type="protein sequence ID" value="OMO71240"/>
    <property type="gene ID" value="CCACVL1_18340"/>
</dbReference>
<keyword evidence="3" id="KW-1185">Reference proteome</keyword>
<sequence>MAQSDDCLEFNLELQMENNIYPDEASKISEAEKLLRQLDQESAQVNDKCKMLRPEIVKPAWRYGWSQLGELDNRLHRISRGICWAKELLNRLHRDQNSRWYKNNLKIDVEAKYKEMVVKIEQIEERKEKARTDAIAKGQPWNPFSAKRAILEQIKLLSNPIEINLEINGGGTKIGISTSIKNSRC</sequence>
<reference evidence="2 3" key="1">
    <citation type="submission" date="2013-09" db="EMBL/GenBank/DDBJ databases">
        <title>Corchorus capsularis genome sequencing.</title>
        <authorList>
            <person name="Alam M."/>
            <person name="Haque M.S."/>
            <person name="Islam M.S."/>
            <person name="Emdad E.M."/>
            <person name="Islam M.M."/>
            <person name="Ahmed B."/>
            <person name="Halim A."/>
            <person name="Hossen Q.M.M."/>
            <person name="Hossain M.Z."/>
            <person name="Ahmed R."/>
            <person name="Khan M.M."/>
            <person name="Islam R."/>
            <person name="Rashid M.M."/>
            <person name="Khan S.A."/>
            <person name="Rahman M.S."/>
            <person name="Alam M."/>
        </authorList>
    </citation>
    <scope>NUCLEOTIDE SEQUENCE [LARGE SCALE GENOMIC DNA]</scope>
    <source>
        <strain evidence="3">cv. CVL-1</strain>
        <tissue evidence="2">Whole seedling</tissue>
    </source>
</reference>
<evidence type="ECO:0000313" key="2">
    <source>
        <dbReference type="EMBL" id="OMO71240.1"/>
    </source>
</evidence>
<evidence type="ECO:0000313" key="3">
    <source>
        <dbReference type="Proteomes" id="UP000188268"/>
    </source>
</evidence>
<evidence type="ECO:0000256" key="1">
    <source>
        <dbReference type="SAM" id="Coils"/>
    </source>
</evidence>
<feature type="coiled-coil region" evidence="1">
    <location>
        <begin position="106"/>
        <end position="133"/>
    </location>
</feature>
<protein>
    <submittedName>
        <fullName evidence="2">Protein HEXIM2</fullName>
    </submittedName>
</protein>
<name>A0A1R3HLT8_COCAP</name>
<dbReference type="EMBL" id="AWWV01011671">
    <property type="protein sequence ID" value="OMO71240.1"/>
    <property type="molecule type" value="Genomic_DNA"/>
</dbReference>
<gene>
    <name evidence="2" type="ORF">CCACVL1_18340</name>
</gene>
<organism evidence="2 3">
    <name type="scientific">Corchorus capsularis</name>
    <name type="common">Jute</name>
    <dbReference type="NCBI Taxonomy" id="210143"/>
    <lineage>
        <taxon>Eukaryota</taxon>
        <taxon>Viridiplantae</taxon>
        <taxon>Streptophyta</taxon>
        <taxon>Embryophyta</taxon>
        <taxon>Tracheophyta</taxon>
        <taxon>Spermatophyta</taxon>
        <taxon>Magnoliopsida</taxon>
        <taxon>eudicotyledons</taxon>
        <taxon>Gunneridae</taxon>
        <taxon>Pentapetalae</taxon>
        <taxon>rosids</taxon>
        <taxon>malvids</taxon>
        <taxon>Malvales</taxon>
        <taxon>Malvaceae</taxon>
        <taxon>Grewioideae</taxon>
        <taxon>Apeibeae</taxon>
        <taxon>Corchorus</taxon>
    </lineage>
</organism>
<keyword evidence="1" id="KW-0175">Coiled coil</keyword>
<proteinExistence type="predicted"/>
<accession>A0A1R3HLT8</accession>
<dbReference type="AlphaFoldDB" id="A0A1R3HLT8"/>